<comment type="caution">
    <text evidence="3">The sequence shown here is derived from an EMBL/GenBank/DDBJ whole genome shotgun (WGS) entry which is preliminary data.</text>
</comment>
<dbReference type="Proteomes" id="UP000237631">
    <property type="component" value="Unassembled WGS sequence"/>
</dbReference>
<reference evidence="4" key="1">
    <citation type="journal article" date="2017" name="bioRxiv">
        <title>Conservation of a gene cluster reveals novel cercosporin biosynthetic mechanisms and extends production to the genus Colletotrichum.</title>
        <authorList>
            <person name="de Jonge R."/>
            <person name="Ebert M.K."/>
            <person name="Huitt-Roehl C.R."/>
            <person name="Pal P."/>
            <person name="Suttle J.C."/>
            <person name="Spanner R.E."/>
            <person name="Neubauer J.D."/>
            <person name="Jurick W.M.II."/>
            <person name="Stott K.A."/>
            <person name="Secor G.A."/>
            <person name="Thomma B.P.H.J."/>
            <person name="Van de Peer Y."/>
            <person name="Townsend C.A."/>
            <person name="Bolton M.D."/>
        </authorList>
    </citation>
    <scope>NUCLEOTIDE SEQUENCE [LARGE SCALE GENOMIC DNA]</scope>
    <source>
        <strain evidence="4">CBS538.71</strain>
    </source>
</reference>
<evidence type="ECO:0000313" key="4">
    <source>
        <dbReference type="Proteomes" id="UP000237631"/>
    </source>
</evidence>
<dbReference type="PANTHER" id="PTHR42085">
    <property type="entry name" value="F-BOX DOMAIN-CONTAINING PROTEIN"/>
    <property type="match status" value="1"/>
</dbReference>
<evidence type="ECO:0000313" key="3">
    <source>
        <dbReference type="EMBL" id="PPJ56990.1"/>
    </source>
</evidence>
<dbReference type="InterPro" id="IPR038883">
    <property type="entry name" value="AN11006-like"/>
</dbReference>
<dbReference type="AlphaFoldDB" id="A0A2S6CB82"/>
<organism evidence="3 4">
    <name type="scientific">Cercospora berteroae</name>
    <dbReference type="NCBI Taxonomy" id="357750"/>
    <lineage>
        <taxon>Eukaryota</taxon>
        <taxon>Fungi</taxon>
        <taxon>Dikarya</taxon>
        <taxon>Ascomycota</taxon>
        <taxon>Pezizomycotina</taxon>
        <taxon>Dothideomycetes</taxon>
        <taxon>Dothideomycetidae</taxon>
        <taxon>Mycosphaerellales</taxon>
        <taxon>Mycosphaerellaceae</taxon>
        <taxon>Cercospora</taxon>
    </lineage>
</organism>
<dbReference type="EMBL" id="PNEN01000503">
    <property type="protein sequence ID" value="PPJ56990.1"/>
    <property type="molecule type" value="Genomic_DNA"/>
</dbReference>
<dbReference type="OrthoDB" id="3635808at2759"/>
<sequence>MRIKRRPICTTRVGRTIKIDTASSSQEATTNLTPPSTTAHSPPDAEAKPFRFRDLPSEARIEIYNHALVKSVPIRLELRSGSKHGREIVNAGHKRNYNHHHNGRFQVYDKTKGEWVDAPPIENAIIFVNRAIYFEATAVLYGSNTFTFKTTTALDHFLDTIGMRAQHLRHVIISPKGYVKSTVKSAMVKLAAVATDLRRIEFFHDEFCPYDNPKTPRIRDLVQNCAPLLRVLKKEFANRNVDVSQILKIGGGFSCCFVDAGNSGELRRCIQEVLGDEEQDGTKE</sequence>
<feature type="compositionally biased region" description="Polar residues" evidence="1">
    <location>
        <begin position="21"/>
        <end position="40"/>
    </location>
</feature>
<accession>A0A2S6CB82</accession>
<dbReference type="PANTHER" id="PTHR42085:SF8">
    <property type="entry name" value="F-BOX DOMAIN-CONTAINING PROTEIN"/>
    <property type="match status" value="1"/>
</dbReference>
<name>A0A2S6CB82_9PEZI</name>
<gene>
    <name evidence="3" type="ORF">CBER1_00498</name>
</gene>
<evidence type="ECO:0000256" key="1">
    <source>
        <dbReference type="SAM" id="MobiDB-lite"/>
    </source>
</evidence>
<dbReference type="Pfam" id="PF24864">
    <property type="entry name" value="DUF7730"/>
    <property type="match status" value="1"/>
</dbReference>
<proteinExistence type="predicted"/>
<feature type="region of interest" description="Disordered" evidence="1">
    <location>
        <begin position="17"/>
        <end position="49"/>
    </location>
</feature>
<protein>
    <recommendedName>
        <fullName evidence="2">DUF7730 domain-containing protein</fullName>
    </recommendedName>
</protein>
<dbReference type="InterPro" id="IPR056632">
    <property type="entry name" value="DUF7730"/>
</dbReference>
<evidence type="ECO:0000259" key="2">
    <source>
        <dbReference type="Pfam" id="PF24864"/>
    </source>
</evidence>
<keyword evidence="4" id="KW-1185">Reference proteome</keyword>
<feature type="domain" description="DUF7730" evidence="2">
    <location>
        <begin position="52"/>
        <end position="173"/>
    </location>
</feature>